<accession>A0A9P8AQ43</accession>
<dbReference type="AlphaFoldDB" id="A0A9P8AQ43"/>
<evidence type="ECO:0000313" key="2">
    <source>
        <dbReference type="Proteomes" id="UP000812287"/>
    </source>
</evidence>
<dbReference type="OrthoDB" id="2750929at2759"/>
<organism evidence="1 2">
    <name type="scientific">Guyanagaster necrorhizus</name>
    <dbReference type="NCBI Taxonomy" id="856835"/>
    <lineage>
        <taxon>Eukaryota</taxon>
        <taxon>Fungi</taxon>
        <taxon>Dikarya</taxon>
        <taxon>Basidiomycota</taxon>
        <taxon>Agaricomycotina</taxon>
        <taxon>Agaricomycetes</taxon>
        <taxon>Agaricomycetidae</taxon>
        <taxon>Agaricales</taxon>
        <taxon>Marasmiineae</taxon>
        <taxon>Physalacriaceae</taxon>
        <taxon>Guyanagaster</taxon>
    </lineage>
</organism>
<dbReference type="Proteomes" id="UP000812287">
    <property type="component" value="Unassembled WGS sequence"/>
</dbReference>
<reference evidence="1" key="1">
    <citation type="submission" date="2020-11" db="EMBL/GenBank/DDBJ databases">
        <title>Adaptations for nitrogen fixation in a non-lichenized fungal sporocarp promotes dispersal by wood-feeding termites.</title>
        <authorList>
            <consortium name="DOE Joint Genome Institute"/>
            <person name="Koch R.A."/>
            <person name="Yoon G."/>
            <person name="Arayal U."/>
            <person name="Lail K."/>
            <person name="Amirebrahimi M."/>
            <person name="Labutti K."/>
            <person name="Lipzen A."/>
            <person name="Riley R."/>
            <person name="Barry K."/>
            <person name="Henrissat B."/>
            <person name="Grigoriev I.V."/>
            <person name="Herr J.R."/>
            <person name="Aime M.C."/>
        </authorList>
    </citation>
    <scope>NUCLEOTIDE SEQUENCE</scope>
    <source>
        <strain evidence="1">MCA 3950</strain>
    </source>
</reference>
<protein>
    <submittedName>
        <fullName evidence="1">Uncharacterized protein</fullName>
    </submittedName>
</protein>
<dbReference type="RefSeq" id="XP_043037488.1">
    <property type="nucleotide sequence ID" value="XM_043180454.1"/>
</dbReference>
<proteinExistence type="predicted"/>
<dbReference type="EMBL" id="MU250542">
    <property type="protein sequence ID" value="KAG7443988.1"/>
    <property type="molecule type" value="Genomic_DNA"/>
</dbReference>
<name>A0A9P8AQ43_9AGAR</name>
<dbReference type="GeneID" id="66102750"/>
<keyword evidence="2" id="KW-1185">Reference proteome</keyword>
<comment type="caution">
    <text evidence="1">The sequence shown here is derived from an EMBL/GenBank/DDBJ whole genome shotgun (WGS) entry which is preliminary data.</text>
</comment>
<sequence>MISRLSDVFWRISLGRPPTFHRAFVTSLLLKRGCPDISTLNPTHLSRNDLCNFSGMVAVSLPEEGVYTQRFKYSRVGKVNIPFPMSCRGFLYYWTHPDLPAGSGGIRFRITPEGEPSLFSLGKDLCLPNGSPWSIPLHKLVEGNGELLRLLLKDKLVDRNLIGSEYIRALLKLRLKKDSVLLQSLEESFPLCLPQGSVRLHLLSEHHQAEKVLFSFKPMPEFRRLVEPGQQVYAHVRLEVTRRNTPTNRLRVRFRILRVFEQGILLDGEFPPIECRSVVNVSAFKFWLQDKHVALEI</sequence>
<gene>
    <name evidence="1" type="ORF">BT62DRAFT_307322</name>
</gene>
<evidence type="ECO:0000313" key="1">
    <source>
        <dbReference type="EMBL" id="KAG7443988.1"/>
    </source>
</evidence>